<proteinExistence type="predicted"/>
<comment type="caution">
    <text evidence="5">The sequence shown here is derived from an EMBL/GenBank/DDBJ whole genome shotgun (WGS) entry which is preliminary data.</text>
</comment>
<keyword evidence="6" id="KW-1185">Reference proteome</keyword>
<dbReference type="SUPFAM" id="SSF56300">
    <property type="entry name" value="Metallo-dependent phosphatases"/>
    <property type="match status" value="1"/>
</dbReference>
<reference evidence="5" key="1">
    <citation type="submission" date="2022-07" db="EMBL/GenBank/DDBJ databases">
        <title>Fungi with potential for degradation of polypropylene.</title>
        <authorList>
            <person name="Gostincar C."/>
        </authorList>
    </citation>
    <scope>NUCLEOTIDE SEQUENCE</scope>
    <source>
        <strain evidence="5">EXF-13287</strain>
    </source>
</reference>
<organism evidence="5 6">
    <name type="scientific">Coniochaeta hoffmannii</name>
    <dbReference type="NCBI Taxonomy" id="91930"/>
    <lineage>
        <taxon>Eukaryota</taxon>
        <taxon>Fungi</taxon>
        <taxon>Dikarya</taxon>
        <taxon>Ascomycota</taxon>
        <taxon>Pezizomycotina</taxon>
        <taxon>Sordariomycetes</taxon>
        <taxon>Sordariomycetidae</taxon>
        <taxon>Coniochaetales</taxon>
        <taxon>Coniochaetaceae</taxon>
        <taxon>Coniochaeta</taxon>
    </lineage>
</organism>
<evidence type="ECO:0000256" key="3">
    <source>
        <dbReference type="SAM" id="SignalP"/>
    </source>
</evidence>
<dbReference type="InterPro" id="IPR004843">
    <property type="entry name" value="Calcineurin-like_PHP"/>
</dbReference>
<evidence type="ECO:0000313" key="6">
    <source>
        <dbReference type="Proteomes" id="UP001174691"/>
    </source>
</evidence>
<gene>
    <name evidence="5" type="ORF">NKR19_g4947</name>
</gene>
<evidence type="ECO:0000259" key="4">
    <source>
        <dbReference type="Pfam" id="PF00149"/>
    </source>
</evidence>
<keyword evidence="1" id="KW-0378">Hydrolase</keyword>
<dbReference type="GO" id="GO:0008081">
    <property type="term" value="F:phosphoric diester hydrolase activity"/>
    <property type="evidence" value="ECO:0007669"/>
    <property type="project" value="TreeGrafter"/>
</dbReference>
<dbReference type="InterPro" id="IPR041805">
    <property type="entry name" value="ASMase/PPN1_MPP"/>
</dbReference>
<keyword evidence="2" id="KW-0325">Glycoprotein</keyword>
<feature type="domain" description="Calcineurin-like phosphoesterase" evidence="4">
    <location>
        <begin position="238"/>
        <end position="503"/>
    </location>
</feature>
<feature type="signal peptide" evidence="3">
    <location>
        <begin position="1"/>
        <end position="19"/>
    </location>
</feature>
<dbReference type="EMBL" id="JANBVN010000065">
    <property type="protein sequence ID" value="KAJ9151425.1"/>
    <property type="molecule type" value="Genomic_DNA"/>
</dbReference>
<dbReference type="PANTHER" id="PTHR10340">
    <property type="entry name" value="SPHINGOMYELIN PHOSPHODIESTERASE"/>
    <property type="match status" value="1"/>
</dbReference>
<evidence type="ECO:0000256" key="2">
    <source>
        <dbReference type="ARBA" id="ARBA00023180"/>
    </source>
</evidence>
<protein>
    <submittedName>
        <fullName evidence="5">Sphingomyelin phosphodiesterase</fullName>
    </submittedName>
</protein>
<name>A0AA38RVJ1_9PEZI</name>
<dbReference type="InterPro" id="IPR029052">
    <property type="entry name" value="Metallo-depent_PP-like"/>
</dbReference>
<evidence type="ECO:0000256" key="1">
    <source>
        <dbReference type="ARBA" id="ARBA00022801"/>
    </source>
</evidence>
<dbReference type="AlphaFoldDB" id="A0AA38RVJ1"/>
<evidence type="ECO:0000313" key="5">
    <source>
        <dbReference type="EMBL" id="KAJ9151425.1"/>
    </source>
</evidence>
<dbReference type="Gene3D" id="3.60.21.10">
    <property type="match status" value="1"/>
</dbReference>
<dbReference type="Pfam" id="PF00149">
    <property type="entry name" value="Metallophos"/>
    <property type="match status" value="1"/>
</dbReference>
<keyword evidence="3" id="KW-0732">Signal</keyword>
<accession>A0AA38RVJ1</accession>
<feature type="chain" id="PRO_5041409061" evidence="3">
    <location>
        <begin position="20"/>
        <end position="674"/>
    </location>
</feature>
<sequence>MTRVRTLLALLASAQVAVGLSSRSIPGSASQYVVPTAFPTSVYSSYYVKPGPTVEPQPVIYDPVLNITFPLNLTDPNTIPSHDTEDPIVYPAPLANLTSSDAEAIVSAALAEVLDIIHGDDSGLSSNCSKCVAALSVGQMVAQLAPTLLPDALVTLCKTMKWASNATCQNTYEAGSFGAPWTQILAKADVTGVDGRHICAYLSGTFCPQPPVFPVTAKFPKPKPATVKKPCRSGKRVKVLHMSDLHLAPSVSNTTAAAVNYPAPLYGYYKCDSPYFLALAALQSIQPLTNLSTTEPPAFTLYTGDLVAHDPQAQRSRAYVENIEVSIWHMFKAYLGGPVYSALGNHDTNPDNLDAPHAMDNNGPVGQQLSWNYDHVSKLWQYYGWIDESAAKDASLHYGGYAITHPVYRNLRIITVNSDLWYRNNMFTFVHARDPDYSGVFAFLIDELQKAEDKGQAVWIVGHVLTGWSGTNPMPTSSDYFYQIVERYSPHVIRGIFWGHTHEDQNLIYYTKNGTVQSADNAVAAAWVGPSLTPLTNLNSGYRLYEVDTGTWEIFEAYTFFADVNSFASLTDTGPTFQLEYSTRESYGPAASWPEDAPLNATFWHRVTEAMERDRSLVVTYNKYQSKSSVRAPNCTAEACAAAKICYIRSGSAALGRQCPQGFDSTQSPYTGKV</sequence>
<dbReference type="PANTHER" id="PTHR10340:SF27">
    <property type="entry name" value="ACL091CP"/>
    <property type="match status" value="1"/>
</dbReference>
<dbReference type="CDD" id="cd00842">
    <property type="entry name" value="MPP_ASMase"/>
    <property type="match status" value="1"/>
</dbReference>
<dbReference type="Proteomes" id="UP001174691">
    <property type="component" value="Unassembled WGS sequence"/>
</dbReference>